<dbReference type="EMBL" id="JAKOGI010000788">
    <property type="protein sequence ID" value="KAJ8430505.1"/>
    <property type="molecule type" value="Genomic_DNA"/>
</dbReference>
<name>A0A9Q1JT07_9CARY</name>
<proteinExistence type="predicted"/>
<evidence type="ECO:0008006" key="3">
    <source>
        <dbReference type="Google" id="ProtNLM"/>
    </source>
</evidence>
<keyword evidence="2" id="KW-1185">Reference proteome</keyword>
<comment type="caution">
    <text evidence="1">The sequence shown here is derived from an EMBL/GenBank/DDBJ whole genome shotgun (WGS) entry which is preliminary data.</text>
</comment>
<sequence>MAVLRNEYKNWVGDFYMLYKMNSLEELEDNSDRSESINSFIKGFISSWSSLTDMDVAIKEIELNRIHNNVTEQAFEVLAPFAFKSFKKKLASQCTLIHEKGNEFILRHYKSNGRIRIRIIYRHILRVFILKDCFHIPTSYLPLCWHSNLAKSGGEA</sequence>
<dbReference type="AlphaFoldDB" id="A0A9Q1JT07"/>
<reference evidence="1" key="1">
    <citation type="submission" date="2022-04" db="EMBL/GenBank/DDBJ databases">
        <title>Carnegiea gigantea Genome sequencing and assembly v2.</title>
        <authorList>
            <person name="Copetti D."/>
            <person name="Sanderson M.J."/>
            <person name="Burquez A."/>
            <person name="Wojciechowski M.F."/>
        </authorList>
    </citation>
    <scope>NUCLEOTIDE SEQUENCE</scope>
    <source>
        <strain evidence="1">SGP5-SGP5p</strain>
        <tissue evidence="1">Aerial part</tissue>
    </source>
</reference>
<dbReference type="Proteomes" id="UP001153076">
    <property type="component" value="Unassembled WGS sequence"/>
</dbReference>
<accession>A0A9Q1JT07</accession>
<evidence type="ECO:0000313" key="1">
    <source>
        <dbReference type="EMBL" id="KAJ8430505.1"/>
    </source>
</evidence>
<evidence type="ECO:0000313" key="2">
    <source>
        <dbReference type="Proteomes" id="UP001153076"/>
    </source>
</evidence>
<organism evidence="1 2">
    <name type="scientific">Carnegiea gigantea</name>
    <dbReference type="NCBI Taxonomy" id="171969"/>
    <lineage>
        <taxon>Eukaryota</taxon>
        <taxon>Viridiplantae</taxon>
        <taxon>Streptophyta</taxon>
        <taxon>Embryophyta</taxon>
        <taxon>Tracheophyta</taxon>
        <taxon>Spermatophyta</taxon>
        <taxon>Magnoliopsida</taxon>
        <taxon>eudicotyledons</taxon>
        <taxon>Gunneridae</taxon>
        <taxon>Pentapetalae</taxon>
        <taxon>Caryophyllales</taxon>
        <taxon>Cactineae</taxon>
        <taxon>Cactaceae</taxon>
        <taxon>Cactoideae</taxon>
        <taxon>Echinocereeae</taxon>
        <taxon>Carnegiea</taxon>
    </lineage>
</organism>
<gene>
    <name evidence="1" type="ORF">Cgig2_010835</name>
</gene>
<dbReference type="OrthoDB" id="2402896at2759"/>
<protein>
    <recommendedName>
        <fullName evidence="3">Protein FAR1-RELATED SEQUENCE</fullName>
    </recommendedName>
</protein>